<name>A0A834JJ31_VESPE</name>
<organism evidence="2 3">
    <name type="scientific">Vespula pensylvanica</name>
    <name type="common">Western yellow jacket</name>
    <name type="synonym">Wasp</name>
    <dbReference type="NCBI Taxonomy" id="30213"/>
    <lineage>
        <taxon>Eukaryota</taxon>
        <taxon>Metazoa</taxon>
        <taxon>Ecdysozoa</taxon>
        <taxon>Arthropoda</taxon>
        <taxon>Hexapoda</taxon>
        <taxon>Insecta</taxon>
        <taxon>Pterygota</taxon>
        <taxon>Neoptera</taxon>
        <taxon>Endopterygota</taxon>
        <taxon>Hymenoptera</taxon>
        <taxon>Apocrita</taxon>
        <taxon>Aculeata</taxon>
        <taxon>Vespoidea</taxon>
        <taxon>Vespidae</taxon>
        <taxon>Vespinae</taxon>
        <taxon>Vespula</taxon>
    </lineage>
</organism>
<feature type="compositionally biased region" description="Acidic residues" evidence="1">
    <location>
        <begin position="15"/>
        <end position="33"/>
    </location>
</feature>
<sequence>MSRVWRVGDDGRKEEEEEEKEEEEKEEKEEEEEEKKRRRNSVSSASMTSGALHRAMSCNVILCKEVTRYVDSSATKPGTKK</sequence>
<comment type="caution">
    <text evidence="2">The sequence shown here is derived from an EMBL/GenBank/DDBJ whole genome shotgun (WGS) entry which is preliminary data.</text>
</comment>
<accession>A0A834JJ31</accession>
<gene>
    <name evidence="2" type="ORF">H0235_017905</name>
</gene>
<keyword evidence="3" id="KW-1185">Reference proteome</keyword>
<evidence type="ECO:0000313" key="2">
    <source>
        <dbReference type="EMBL" id="KAF7389421.1"/>
    </source>
</evidence>
<dbReference type="EMBL" id="JACSDY010000024">
    <property type="protein sequence ID" value="KAF7389421.1"/>
    <property type="molecule type" value="Genomic_DNA"/>
</dbReference>
<protein>
    <submittedName>
        <fullName evidence="2">Uncharacterized protein</fullName>
    </submittedName>
</protein>
<dbReference type="Proteomes" id="UP000600918">
    <property type="component" value="Unassembled WGS sequence"/>
</dbReference>
<feature type="compositionally biased region" description="Basic and acidic residues" evidence="1">
    <location>
        <begin position="1"/>
        <end position="14"/>
    </location>
</feature>
<evidence type="ECO:0000256" key="1">
    <source>
        <dbReference type="SAM" id="MobiDB-lite"/>
    </source>
</evidence>
<feature type="region of interest" description="Disordered" evidence="1">
    <location>
        <begin position="1"/>
        <end position="54"/>
    </location>
</feature>
<evidence type="ECO:0000313" key="3">
    <source>
        <dbReference type="Proteomes" id="UP000600918"/>
    </source>
</evidence>
<dbReference type="AlphaFoldDB" id="A0A834JJ31"/>
<reference evidence="2" key="1">
    <citation type="journal article" date="2020" name="G3 (Bethesda)">
        <title>High-Quality Assemblies for Three Invasive Social Wasps from the &lt;i&gt;Vespula&lt;/i&gt; Genus.</title>
        <authorList>
            <person name="Harrop T.W.R."/>
            <person name="Guhlin J."/>
            <person name="McLaughlin G.M."/>
            <person name="Permina E."/>
            <person name="Stockwell P."/>
            <person name="Gilligan J."/>
            <person name="Le Lec M.F."/>
            <person name="Gruber M.A.M."/>
            <person name="Quinn O."/>
            <person name="Lovegrove M."/>
            <person name="Duncan E.J."/>
            <person name="Remnant E.J."/>
            <person name="Van Eeckhoven J."/>
            <person name="Graham B."/>
            <person name="Knapp R.A."/>
            <person name="Langford K.W."/>
            <person name="Kronenberg Z."/>
            <person name="Press M.O."/>
            <person name="Eacker S.M."/>
            <person name="Wilson-Rankin E.E."/>
            <person name="Purcell J."/>
            <person name="Lester P.J."/>
            <person name="Dearden P.K."/>
        </authorList>
    </citation>
    <scope>NUCLEOTIDE SEQUENCE</scope>
    <source>
        <strain evidence="2">Volc-1</strain>
    </source>
</reference>
<proteinExistence type="predicted"/>